<dbReference type="Proteomes" id="UP000887580">
    <property type="component" value="Unplaced"/>
</dbReference>
<evidence type="ECO:0000313" key="2">
    <source>
        <dbReference type="WBParaSite" id="PS1159_v2.g8906.t1"/>
    </source>
</evidence>
<reference evidence="2" key="1">
    <citation type="submission" date="2022-11" db="UniProtKB">
        <authorList>
            <consortium name="WormBaseParasite"/>
        </authorList>
    </citation>
    <scope>IDENTIFICATION</scope>
</reference>
<organism evidence="1 2">
    <name type="scientific">Panagrolaimus sp. PS1159</name>
    <dbReference type="NCBI Taxonomy" id="55785"/>
    <lineage>
        <taxon>Eukaryota</taxon>
        <taxon>Metazoa</taxon>
        <taxon>Ecdysozoa</taxon>
        <taxon>Nematoda</taxon>
        <taxon>Chromadorea</taxon>
        <taxon>Rhabditida</taxon>
        <taxon>Tylenchina</taxon>
        <taxon>Panagrolaimomorpha</taxon>
        <taxon>Panagrolaimoidea</taxon>
        <taxon>Panagrolaimidae</taxon>
        <taxon>Panagrolaimus</taxon>
    </lineage>
</organism>
<accession>A0AC35GUH1</accession>
<sequence length="209" mass="21898">MRSICVSLILLFAITASYAVKIPQCKCSSIEPCKNAYANSIMPCADQCKSFASAVGADYGKLRQCLLAKEPQLRKTMACVEASHGNACAKGNPLMVEKRYPETLKIAALSEINAMLVKNGIAGQVKGLMSTGKKLFGCMRKCVDAKAGNCAKKLGCGLQLPPDNALVQNAKKCAIQSGFNTAGIRELCNCAAGAGVKGLAGVCNKINVS</sequence>
<evidence type="ECO:0000313" key="1">
    <source>
        <dbReference type="Proteomes" id="UP000887580"/>
    </source>
</evidence>
<proteinExistence type="predicted"/>
<protein>
    <submittedName>
        <fullName evidence="2">Uncharacterized protein</fullName>
    </submittedName>
</protein>
<name>A0AC35GUH1_9BILA</name>
<dbReference type="WBParaSite" id="PS1159_v2.g8906.t1">
    <property type="protein sequence ID" value="PS1159_v2.g8906.t1"/>
    <property type="gene ID" value="PS1159_v2.g8906"/>
</dbReference>